<evidence type="ECO:0000313" key="2">
    <source>
        <dbReference type="EMBL" id="SFD54556.1"/>
    </source>
</evidence>
<evidence type="ECO:0000313" key="3">
    <source>
        <dbReference type="Proteomes" id="UP000199400"/>
    </source>
</evidence>
<dbReference type="AlphaFoldDB" id="A0A1I1T7H6"/>
<keyword evidence="2" id="KW-0418">Kinase</keyword>
<keyword evidence="3" id="KW-1185">Reference proteome</keyword>
<organism evidence="2 3">
    <name type="scientific">Nannocystis exedens</name>
    <dbReference type="NCBI Taxonomy" id="54"/>
    <lineage>
        <taxon>Bacteria</taxon>
        <taxon>Pseudomonadati</taxon>
        <taxon>Myxococcota</taxon>
        <taxon>Polyangia</taxon>
        <taxon>Nannocystales</taxon>
        <taxon>Nannocystaceae</taxon>
        <taxon>Nannocystis</taxon>
    </lineage>
</organism>
<evidence type="ECO:0000259" key="1">
    <source>
        <dbReference type="Pfam" id="PF01636"/>
    </source>
</evidence>
<dbReference type="Gene3D" id="3.90.1200.10">
    <property type="match status" value="1"/>
</dbReference>
<feature type="domain" description="Aminoglycoside phosphotransferase" evidence="1">
    <location>
        <begin position="39"/>
        <end position="274"/>
    </location>
</feature>
<keyword evidence="2" id="KW-0808">Transferase</keyword>
<dbReference type="CDD" id="cd05154">
    <property type="entry name" value="ACAD10_11_N-like"/>
    <property type="match status" value="1"/>
</dbReference>
<dbReference type="Pfam" id="PF01636">
    <property type="entry name" value="APH"/>
    <property type="match status" value="1"/>
</dbReference>
<dbReference type="GO" id="GO:0016301">
    <property type="term" value="F:kinase activity"/>
    <property type="evidence" value="ECO:0007669"/>
    <property type="project" value="UniProtKB-KW"/>
</dbReference>
<dbReference type="InterPro" id="IPR041726">
    <property type="entry name" value="ACAD10_11_N"/>
</dbReference>
<name>A0A1I1T7H6_9BACT</name>
<dbReference type="OrthoDB" id="3806873at2"/>
<accession>A0A1I1T7H6</accession>
<dbReference type="STRING" id="54.SAMN02745121_00536"/>
<reference evidence="3" key="1">
    <citation type="submission" date="2016-10" db="EMBL/GenBank/DDBJ databases">
        <authorList>
            <person name="Varghese N."/>
            <person name="Submissions S."/>
        </authorList>
    </citation>
    <scope>NUCLEOTIDE SEQUENCE [LARGE SCALE GENOMIC DNA]</scope>
    <source>
        <strain evidence="3">ATCC 25963</strain>
    </source>
</reference>
<dbReference type="SUPFAM" id="SSF56112">
    <property type="entry name" value="Protein kinase-like (PK-like)"/>
    <property type="match status" value="1"/>
</dbReference>
<gene>
    <name evidence="2" type="ORF">SAMN02745121_00536</name>
</gene>
<dbReference type="PANTHER" id="PTHR47829">
    <property type="entry name" value="HYDROLASE, PUTATIVE (AFU_ORTHOLOGUE AFUA_1G12880)-RELATED"/>
    <property type="match status" value="1"/>
</dbReference>
<dbReference type="Gene3D" id="3.30.200.20">
    <property type="entry name" value="Phosphorylase Kinase, domain 1"/>
    <property type="match status" value="1"/>
</dbReference>
<dbReference type="Proteomes" id="UP000199400">
    <property type="component" value="Unassembled WGS sequence"/>
</dbReference>
<dbReference type="RefSeq" id="WP_096334235.1">
    <property type="nucleotide sequence ID" value="NZ_FOMX01000002.1"/>
</dbReference>
<dbReference type="InterPro" id="IPR002575">
    <property type="entry name" value="Aminoglycoside_PTrfase"/>
</dbReference>
<dbReference type="PANTHER" id="PTHR47829:SF1">
    <property type="entry name" value="HAD FAMILY PHOSPHATASE"/>
    <property type="match status" value="1"/>
</dbReference>
<proteinExistence type="predicted"/>
<dbReference type="InterPro" id="IPR011009">
    <property type="entry name" value="Kinase-like_dom_sf"/>
</dbReference>
<protein>
    <submittedName>
        <fullName evidence="2">Predicted kinase, aminoglycoside phosphotransferase (APT) family</fullName>
    </submittedName>
</protein>
<sequence length="355" mass="39029">MTAIDTPRPVRPGEELDLERLAPYLRDALGAPGDAAVSVQQFPGGHSNLTYLVTVGGDAYVLRRPPFGTQVKSAHDMEREHALLSRLAPVCERAPRPVHLCRDETILGAKFYLMERRQGVVVRRVPPRGVDFTPALARGLATAAADALADLHAIDIEATGLVELGHPDGYVRRQVEGWTKRYLAAKTDDIPAVEAVAAWLSGHMPTSGPPTLLHNDFKYDNLVLAPDDLTRITAILDWEMATVGDPLMDLGTALCYWVQADDPPELQAFAFGPTHAPGSFTRAEFAEHYARRTGRSLDAINFYYAFGLFKTAVVAQQIYLRFARGHTQDPRFAIMIEAVRVLASQAERASASRHL</sequence>
<dbReference type="EMBL" id="FOMX01000002">
    <property type="protein sequence ID" value="SFD54556.1"/>
    <property type="molecule type" value="Genomic_DNA"/>
</dbReference>
<dbReference type="InterPro" id="IPR052898">
    <property type="entry name" value="ACAD10-like"/>
</dbReference>